<protein>
    <submittedName>
        <fullName evidence="2">Nuclear transport factor 2 family protein</fullName>
    </submittedName>
</protein>
<evidence type="ECO:0000259" key="1">
    <source>
        <dbReference type="Pfam" id="PF14534"/>
    </source>
</evidence>
<accession>A0ABT0PVJ5</accession>
<dbReference type="EMBL" id="JAMFMA010000004">
    <property type="protein sequence ID" value="MCL6275311.1"/>
    <property type="molecule type" value="Genomic_DNA"/>
</dbReference>
<gene>
    <name evidence="2" type="ORF">M3P19_14940</name>
</gene>
<dbReference type="Proteomes" id="UP001203607">
    <property type="component" value="Unassembled WGS sequence"/>
</dbReference>
<evidence type="ECO:0000313" key="2">
    <source>
        <dbReference type="EMBL" id="MCL6275311.1"/>
    </source>
</evidence>
<dbReference type="RefSeq" id="WP_249658499.1">
    <property type="nucleotide sequence ID" value="NZ_JAMFMA010000004.1"/>
</dbReference>
<dbReference type="InterPro" id="IPR027843">
    <property type="entry name" value="DUF4440"/>
</dbReference>
<keyword evidence="3" id="KW-1185">Reference proteome</keyword>
<dbReference type="Pfam" id="PF14534">
    <property type="entry name" value="DUF4440"/>
    <property type="match status" value="1"/>
</dbReference>
<evidence type="ECO:0000313" key="3">
    <source>
        <dbReference type="Proteomes" id="UP001203607"/>
    </source>
</evidence>
<comment type="caution">
    <text evidence="2">The sequence shown here is derived from an EMBL/GenBank/DDBJ whole genome shotgun (WGS) entry which is preliminary data.</text>
</comment>
<dbReference type="SUPFAM" id="SSF54427">
    <property type="entry name" value="NTF2-like"/>
    <property type="match status" value="1"/>
</dbReference>
<sequence>MSKTNLLIVFCTVFFFSQCSTDSKKTVVSEAEHQELLTTIESFNTAFRNGDARTLNTMITDEYLHTNGNSKAIDKKSWITYMEHRSGSLARGNFEVSDYAMDEIEIAFYGDAALVTGRVSATRKDATGIKTNNYRVTHLWVKEAGKWKRAGFHDGKIK</sequence>
<proteinExistence type="predicted"/>
<dbReference type="Gene3D" id="3.10.450.50">
    <property type="match status" value="1"/>
</dbReference>
<feature type="domain" description="DUF4440" evidence="1">
    <location>
        <begin position="39"/>
        <end position="148"/>
    </location>
</feature>
<name>A0ABT0PVJ5_9FLAO</name>
<reference evidence="2 3" key="1">
    <citation type="submission" date="2022-05" db="EMBL/GenBank/DDBJ databases">
        <authorList>
            <person name="Park J.-S."/>
        </authorList>
    </citation>
    <scope>NUCLEOTIDE SEQUENCE [LARGE SCALE GENOMIC DNA]</scope>
    <source>
        <strain evidence="2 3">2012CJ35-5</strain>
    </source>
</reference>
<organism evidence="2 3">
    <name type="scientific">Flagellimonas spongiicola</name>
    <dbReference type="NCBI Taxonomy" id="2942208"/>
    <lineage>
        <taxon>Bacteria</taxon>
        <taxon>Pseudomonadati</taxon>
        <taxon>Bacteroidota</taxon>
        <taxon>Flavobacteriia</taxon>
        <taxon>Flavobacteriales</taxon>
        <taxon>Flavobacteriaceae</taxon>
        <taxon>Flagellimonas</taxon>
    </lineage>
</organism>
<dbReference type="InterPro" id="IPR032710">
    <property type="entry name" value="NTF2-like_dom_sf"/>
</dbReference>